<evidence type="ECO:0000313" key="1">
    <source>
        <dbReference type="EMBL" id="TPH14224.1"/>
    </source>
</evidence>
<proteinExistence type="predicted"/>
<gene>
    <name evidence="1" type="ORF">EPA86_11905</name>
</gene>
<name>A0A502KST0_9GAMM</name>
<protein>
    <submittedName>
        <fullName evidence="1">Uncharacterized protein</fullName>
    </submittedName>
</protein>
<comment type="caution">
    <text evidence="1">The sequence shown here is derived from an EMBL/GenBank/DDBJ whole genome shotgun (WGS) entry which is preliminary data.</text>
</comment>
<sequence length="191" mass="22242">MKPFNLLITHKNKSSCQIRFVFVALSIALISSLSACSSIEKIRSDSLFEQYCYEEGRVGQFIYERVALGEEYFRPIPTDEVELRRTENGYYIDNRKLLIDKERFKQSYTRNFFERKVLSPIGPIYSVESTLVRKSDGRVLSKAVSLLNMQGRTRNYVPIRGIYCPIGQDSNGNDLSHKYHLNLIENTFYKQ</sequence>
<evidence type="ECO:0000313" key="2">
    <source>
        <dbReference type="Proteomes" id="UP000315303"/>
    </source>
</evidence>
<dbReference type="OrthoDB" id="6265753at2"/>
<dbReference type="AlphaFoldDB" id="A0A502KST0"/>
<keyword evidence="2" id="KW-1185">Reference proteome</keyword>
<accession>A0A502KST0</accession>
<organism evidence="1 2">
    <name type="scientific">Litorilituus lipolyticus</name>
    <dbReference type="NCBI Taxonomy" id="2491017"/>
    <lineage>
        <taxon>Bacteria</taxon>
        <taxon>Pseudomonadati</taxon>
        <taxon>Pseudomonadota</taxon>
        <taxon>Gammaproteobacteria</taxon>
        <taxon>Alteromonadales</taxon>
        <taxon>Colwelliaceae</taxon>
        <taxon>Litorilituus</taxon>
    </lineage>
</organism>
<reference evidence="1 2" key="1">
    <citation type="submission" date="2019-01" db="EMBL/GenBank/DDBJ databases">
        <title>Litorilituus lipolytica sp. nov., isolated from intertidal sand of the Yellow Sea in China.</title>
        <authorList>
            <person name="Liu A."/>
        </authorList>
    </citation>
    <scope>NUCLEOTIDE SEQUENCE [LARGE SCALE GENOMIC DNA]</scope>
    <source>
        <strain evidence="1 2">RZ04</strain>
    </source>
</reference>
<dbReference type="RefSeq" id="WP_140603899.1">
    <property type="nucleotide sequence ID" value="NZ_SAWY01000026.1"/>
</dbReference>
<dbReference type="Proteomes" id="UP000315303">
    <property type="component" value="Unassembled WGS sequence"/>
</dbReference>
<dbReference type="EMBL" id="SAWY01000026">
    <property type="protein sequence ID" value="TPH14224.1"/>
    <property type="molecule type" value="Genomic_DNA"/>
</dbReference>